<evidence type="ECO:0000313" key="2">
    <source>
        <dbReference type="Proteomes" id="UP000001312"/>
    </source>
</evidence>
<evidence type="ECO:0000313" key="1">
    <source>
        <dbReference type="EMBL" id="EDN91640.1"/>
    </source>
</evidence>
<dbReference type="GeneID" id="5494771"/>
<dbReference type="Proteomes" id="UP000001312">
    <property type="component" value="Unassembled WGS sequence"/>
</dbReference>
<reference evidence="2" key="1">
    <citation type="journal article" date="2011" name="PLoS Genet.">
        <title>Genomic analysis of the necrotrophic fungal pathogens Sclerotinia sclerotiorum and Botrytis cinerea.</title>
        <authorList>
            <person name="Amselem J."/>
            <person name="Cuomo C.A."/>
            <person name="van Kan J.A."/>
            <person name="Viaud M."/>
            <person name="Benito E.P."/>
            <person name="Couloux A."/>
            <person name="Coutinho P.M."/>
            <person name="de Vries R.P."/>
            <person name="Dyer P.S."/>
            <person name="Fillinger S."/>
            <person name="Fournier E."/>
            <person name="Gout L."/>
            <person name="Hahn M."/>
            <person name="Kohn L."/>
            <person name="Lapalu N."/>
            <person name="Plummer K.M."/>
            <person name="Pradier J.M."/>
            <person name="Quevillon E."/>
            <person name="Sharon A."/>
            <person name="Simon A."/>
            <person name="ten Have A."/>
            <person name="Tudzynski B."/>
            <person name="Tudzynski P."/>
            <person name="Wincker P."/>
            <person name="Andrew M."/>
            <person name="Anthouard V."/>
            <person name="Beever R.E."/>
            <person name="Beffa R."/>
            <person name="Benoit I."/>
            <person name="Bouzid O."/>
            <person name="Brault B."/>
            <person name="Chen Z."/>
            <person name="Choquer M."/>
            <person name="Collemare J."/>
            <person name="Cotton P."/>
            <person name="Danchin E.G."/>
            <person name="Da Silva C."/>
            <person name="Gautier A."/>
            <person name="Giraud C."/>
            <person name="Giraud T."/>
            <person name="Gonzalez C."/>
            <person name="Grossetete S."/>
            <person name="Guldener U."/>
            <person name="Henrissat B."/>
            <person name="Howlett B.J."/>
            <person name="Kodira C."/>
            <person name="Kretschmer M."/>
            <person name="Lappartient A."/>
            <person name="Leroch M."/>
            <person name="Levis C."/>
            <person name="Mauceli E."/>
            <person name="Neuveglise C."/>
            <person name="Oeser B."/>
            <person name="Pearson M."/>
            <person name="Poulain J."/>
            <person name="Poussereau N."/>
            <person name="Quesneville H."/>
            <person name="Rascle C."/>
            <person name="Schumacher J."/>
            <person name="Segurens B."/>
            <person name="Sexton A."/>
            <person name="Silva E."/>
            <person name="Sirven C."/>
            <person name="Soanes D.M."/>
            <person name="Talbot N.J."/>
            <person name="Templeton M."/>
            <person name="Yandava C."/>
            <person name="Yarden O."/>
            <person name="Zeng Q."/>
            <person name="Rollins J.A."/>
            <person name="Lebrun M.H."/>
            <person name="Dickman M."/>
        </authorList>
    </citation>
    <scope>NUCLEOTIDE SEQUENCE [LARGE SCALE GENOMIC DNA]</scope>
    <source>
        <strain evidence="2">ATCC 18683 / 1980 / Ss-1</strain>
    </source>
</reference>
<dbReference type="RefSeq" id="XP_001598954.1">
    <property type="nucleotide sequence ID" value="XM_001598904.1"/>
</dbReference>
<dbReference type="KEGG" id="ssl:SS1G_01044"/>
<proteinExistence type="predicted"/>
<dbReference type="EMBL" id="CH476621">
    <property type="protein sequence ID" value="EDN91640.1"/>
    <property type="molecule type" value="Genomic_DNA"/>
</dbReference>
<dbReference type="AlphaFoldDB" id="A7E6W8"/>
<protein>
    <submittedName>
        <fullName evidence="1">Uncharacterized protein</fullName>
    </submittedName>
</protein>
<dbReference type="HOGENOM" id="CLU_2198572_0_0_1"/>
<keyword evidence="2" id="KW-1185">Reference proteome</keyword>
<accession>A7E6W8</accession>
<organism evidence="1 2">
    <name type="scientific">Sclerotinia sclerotiorum (strain ATCC 18683 / 1980 / Ss-1)</name>
    <name type="common">White mold</name>
    <name type="synonym">Whetzelinia sclerotiorum</name>
    <dbReference type="NCBI Taxonomy" id="665079"/>
    <lineage>
        <taxon>Eukaryota</taxon>
        <taxon>Fungi</taxon>
        <taxon>Dikarya</taxon>
        <taxon>Ascomycota</taxon>
        <taxon>Pezizomycotina</taxon>
        <taxon>Leotiomycetes</taxon>
        <taxon>Helotiales</taxon>
        <taxon>Sclerotiniaceae</taxon>
        <taxon>Sclerotinia</taxon>
    </lineage>
</organism>
<dbReference type="InParanoid" id="A7E6W8"/>
<name>A7E6W8_SCLS1</name>
<gene>
    <name evidence="1" type="ORF">SS1G_01044</name>
</gene>
<sequence>MSSRAVTVSSRRSRLVGCILRTKLVCAGLFIAVEYTKIPIVLSLCHRDIVDIAVVFRRDLRFTSIRSYSALATTDSCSFSHRSLLGIVRRFHMQDLIRLQGDESQQPF</sequence>